<dbReference type="EMBL" id="KV006358">
    <property type="protein sequence ID" value="KZV32753.1"/>
    <property type="molecule type" value="Genomic_DNA"/>
</dbReference>
<gene>
    <name evidence="1" type="ORF">F511_31901</name>
</gene>
<dbReference type="AlphaFoldDB" id="A0A2Z7BE39"/>
<organism evidence="1 2">
    <name type="scientific">Dorcoceras hygrometricum</name>
    <dbReference type="NCBI Taxonomy" id="472368"/>
    <lineage>
        <taxon>Eukaryota</taxon>
        <taxon>Viridiplantae</taxon>
        <taxon>Streptophyta</taxon>
        <taxon>Embryophyta</taxon>
        <taxon>Tracheophyta</taxon>
        <taxon>Spermatophyta</taxon>
        <taxon>Magnoliopsida</taxon>
        <taxon>eudicotyledons</taxon>
        <taxon>Gunneridae</taxon>
        <taxon>Pentapetalae</taxon>
        <taxon>asterids</taxon>
        <taxon>lamiids</taxon>
        <taxon>Lamiales</taxon>
        <taxon>Gesneriaceae</taxon>
        <taxon>Didymocarpoideae</taxon>
        <taxon>Trichosporeae</taxon>
        <taxon>Loxocarpinae</taxon>
        <taxon>Dorcoceras</taxon>
    </lineage>
</organism>
<evidence type="ECO:0000313" key="1">
    <source>
        <dbReference type="EMBL" id="KZV32753.1"/>
    </source>
</evidence>
<reference evidence="1 2" key="1">
    <citation type="journal article" date="2015" name="Proc. Natl. Acad. Sci. U.S.A.">
        <title>The resurrection genome of Boea hygrometrica: A blueprint for survival of dehydration.</title>
        <authorList>
            <person name="Xiao L."/>
            <person name="Yang G."/>
            <person name="Zhang L."/>
            <person name="Yang X."/>
            <person name="Zhao S."/>
            <person name="Ji Z."/>
            <person name="Zhou Q."/>
            <person name="Hu M."/>
            <person name="Wang Y."/>
            <person name="Chen M."/>
            <person name="Xu Y."/>
            <person name="Jin H."/>
            <person name="Xiao X."/>
            <person name="Hu G."/>
            <person name="Bao F."/>
            <person name="Hu Y."/>
            <person name="Wan P."/>
            <person name="Li L."/>
            <person name="Deng X."/>
            <person name="Kuang T."/>
            <person name="Xiang C."/>
            <person name="Zhu J.K."/>
            <person name="Oliver M.J."/>
            <person name="He Y."/>
        </authorList>
    </citation>
    <scope>NUCLEOTIDE SEQUENCE [LARGE SCALE GENOMIC DNA]</scope>
    <source>
        <strain evidence="2">cv. XS01</strain>
    </source>
</reference>
<protein>
    <submittedName>
        <fullName evidence="1">Uncharacterized protein</fullName>
    </submittedName>
</protein>
<keyword evidence="2" id="KW-1185">Reference proteome</keyword>
<evidence type="ECO:0000313" key="2">
    <source>
        <dbReference type="Proteomes" id="UP000250235"/>
    </source>
</evidence>
<proteinExistence type="predicted"/>
<dbReference type="Proteomes" id="UP000250235">
    <property type="component" value="Unassembled WGS sequence"/>
</dbReference>
<name>A0A2Z7BE39_9LAMI</name>
<accession>A0A2Z7BE39</accession>
<sequence>MSTGYTKRCSLRLIHYLATGCPASCNDMFAADCPVVGREKLVTGYSKLATGCTKLATGFPNDWVDQTMSYPLIQTTLFAMHPRLVEYNAEALD</sequence>